<keyword evidence="15" id="KW-1185">Reference proteome</keyword>
<evidence type="ECO:0000256" key="12">
    <source>
        <dbReference type="HAMAP-Rule" id="MF_00983"/>
    </source>
</evidence>
<keyword evidence="9 12" id="KW-0238">DNA-binding</keyword>
<evidence type="ECO:0000256" key="6">
    <source>
        <dbReference type="ARBA" id="ARBA00022806"/>
    </source>
</evidence>
<dbReference type="Pfam" id="PF18319">
    <property type="entry name" value="Zn_ribbon_PriA"/>
    <property type="match status" value="1"/>
</dbReference>
<sequence length="743" mass="79933">MTRRPARPEAARETASLLSEPARVAVLLPLPLGELYEYAVPEGMEPPAPGTICSVPLGKRFLPGVVWDRPEGLPEIAASRLKPLAALYPVPPMAAPLRKLIDWVAAYTLSPPGAVLRMGLSVPDALEEPASLSRVRLSRLGGEGAMTAARKKVLAVLEEEADAMAPADLARAAGVSPSVVAGLVKTGWLEPLTLSADTGDAPDYQWREAEFSGDQQAAADHLGGQVRAGGFAVTLLDGVTGSGKTEVYFAAIAAALAAGKQALVLLPEIALSTQWLHRFRKRFGAEPLVWHSHLTPAARRKSWRRVALGQAPVVVGARSALFLPLQNLGLIVVDEEHEASFKQEDGVLYNARDMAVVRARLEQIPILLASATPSLETVANVEAGRFHCTALPERHGVAALPEIAAIDLRRSPPPRGAFLSIPLRDAITETLAKGEQAMLFLNRRGYAPLTLCRTCGFRFECPHCSAWLVEHRGRGRLLCHHCGHSQPVPHACPSCGTEDALVPCGPGVERVAEEAAALFPDARLAIMASDLLSSADAMKKLITEVQDRQIDLLVGTQMMAKGHHFPHLTLVGIVDADLGLAGGDLRAGERTFQVLHQVAGRAGRAEHPGRVLMQTLQPEHPVIAALLAGDRDRFLAAEMADRRAHGMPPFGRLAAIILSAPSPELAEQSARRLARLAPTDPDVTILGPAPAPLSMLRGMYRWRFLIKTPREKLPQPLLRAWLARADLPKTVKLAVDIDPYSFL</sequence>
<evidence type="ECO:0000256" key="2">
    <source>
        <dbReference type="ARBA" id="ARBA00022705"/>
    </source>
</evidence>
<protein>
    <recommendedName>
        <fullName evidence="12">Replication restart protein PriA</fullName>
    </recommendedName>
    <alternativeName>
        <fullName evidence="12">ATP-dependent DNA helicase PriA</fullName>
        <ecNumber evidence="12">5.6.2.4</ecNumber>
    </alternativeName>
    <alternativeName>
        <fullName evidence="12">DNA 3'-5' helicase PriA</fullName>
    </alternativeName>
</protein>
<dbReference type="PANTHER" id="PTHR30580">
    <property type="entry name" value="PRIMOSOMAL PROTEIN N"/>
    <property type="match status" value="1"/>
</dbReference>
<keyword evidence="3 12" id="KW-0479">Metal-binding</keyword>
<name>A0A255XK08_9PROT</name>
<evidence type="ECO:0000256" key="10">
    <source>
        <dbReference type="ARBA" id="ARBA00023235"/>
    </source>
</evidence>
<evidence type="ECO:0000313" key="15">
    <source>
        <dbReference type="Proteomes" id="UP000216361"/>
    </source>
</evidence>
<comment type="function">
    <text evidence="12">Initiates the restart of stalled replication forks, which reloads the replicative helicase on sites other than the origin of replication. Recognizes and binds to abandoned replication forks and remodels them to uncover a helicase loading site. Promotes assembly of the primosome at these replication forks.</text>
</comment>
<dbReference type="InterPro" id="IPR005259">
    <property type="entry name" value="PriA"/>
</dbReference>
<dbReference type="Pfam" id="PF00270">
    <property type="entry name" value="DEAD"/>
    <property type="match status" value="1"/>
</dbReference>
<dbReference type="InterPro" id="IPR014001">
    <property type="entry name" value="Helicase_ATP-bd"/>
</dbReference>
<dbReference type="GO" id="GO:0006270">
    <property type="term" value="P:DNA replication initiation"/>
    <property type="evidence" value="ECO:0007669"/>
    <property type="project" value="TreeGrafter"/>
</dbReference>
<keyword evidence="4 12" id="KW-0547">Nucleotide-binding</keyword>
<dbReference type="OrthoDB" id="9759544at2"/>
<dbReference type="CDD" id="cd17929">
    <property type="entry name" value="DEXHc_priA"/>
    <property type="match status" value="1"/>
</dbReference>
<dbReference type="Pfam" id="PF17764">
    <property type="entry name" value="PriA_3primeBD"/>
    <property type="match status" value="1"/>
</dbReference>
<comment type="catalytic activity">
    <reaction evidence="12">
        <text>Couples ATP hydrolysis with the unwinding of duplex DNA by translocating in the 3'-5' direction.</text>
        <dbReference type="EC" id="5.6.2.4"/>
    </reaction>
</comment>
<dbReference type="InterPro" id="IPR042115">
    <property type="entry name" value="PriA_3primeBD_sf"/>
</dbReference>
<feature type="binding site" evidence="12">
    <location>
        <position position="455"/>
    </location>
    <ligand>
        <name>Zn(2+)</name>
        <dbReference type="ChEBI" id="CHEBI:29105"/>
        <label>1</label>
    </ligand>
</feature>
<comment type="subunit">
    <text evidence="12">Component of the replication restart primosome.</text>
</comment>
<keyword evidence="5 12" id="KW-0378">Hydrolase</keyword>
<evidence type="ECO:0000313" key="14">
    <source>
        <dbReference type="EMBL" id="OYQ17268.1"/>
    </source>
</evidence>
<evidence type="ECO:0000256" key="1">
    <source>
        <dbReference type="ARBA" id="ARBA00022515"/>
    </source>
</evidence>
<feature type="domain" description="Helicase ATP-binding" evidence="13">
    <location>
        <begin position="225"/>
        <end position="391"/>
    </location>
</feature>
<comment type="similarity">
    <text evidence="12">Belongs to the helicase family. PriA subfamily.</text>
</comment>
<dbReference type="InterPro" id="IPR011545">
    <property type="entry name" value="DEAD/DEAH_box_helicase_dom"/>
</dbReference>
<dbReference type="GO" id="GO:0006269">
    <property type="term" value="P:DNA replication, synthesis of primer"/>
    <property type="evidence" value="ECO:0007669"/>
    <property type="project" value="UniProtKB-KW"/>
</dbReference>
<feature type="binding site" evidence="12">
    <location>
        <position position="495"/>
    </location>
    <ligand>
        <name>Zn(2+)</name>
        <dbReference type="ChEBI" id="CHEBI:29105"/>
        <label>1</label>
    </ligand>
</feature>
<comment type="cofactor">
    <cofactor evidence="12">
        <name>Zn(2+)</name>
        <dbReference type="ChEBI" id="CHEBI:29105"/>
    </cofactor>
    <text evidence="12">Binds 2 zinc ions per subunit.</text>
</comment>
<keyword evidence="1 12" id="KW-0639">Primosome</keyword>
<dbReference type="InterPro" id="IPR041222">
    <property type="entry name" value="PriA_3primeBD"/>
</dbReference>
<dbReference type="NCBIfam" id="NF004070">
    <property type="entry name" value="PRK05580.2-2"/>
    <property type="match status" value="1"/>
</dbReference>
<dbReference type="SUPFAM" id="SSF52540">
    <property type="entry name" value="P-loop containing nucleoside triphosphate hydrolases"/>
    <property type="match status" value="2"/>
</dbReference>
<evidence type="ECO:0000256" key="4">
    <source>
        <dbReference type="ARBA" id="ARBA00022741"/>
    </source>
</evidence>
<dbReference type="InterPro" id="IPR040498">
    <property type="entry name" value="PriA_CRR"/>
</dbReference>
<dbReference type="AlphaFoldDB" id="A0A255XK08"/>
<keyword evidence="10 12" id="KW-0413">Isomerase</keyword>
<evidence type="ECO:0000256" key="3">
    <source>
        <dbReference type="ARBA" id="ARBA00022723"/>
    </source>
</evidence>
<evidence type="ECO:0000256" key="8">
    <source>
        <dbReference type="ARBA" id="ARBA00022840"/>
    </source>
</evidence>
<evidence type="ECO:0000256" key="11">
    <source>
        <dbReference type="ARBA" id="ARBA00048988"/>
    </source>
</evidence>
<comment type="catalytic activity">
    <reaction evidence="11 12">
        <text>ATP + H2O = ADP + phosphate + H(+)</text>
        <dbReference type="Rhea" id="RHEA:13065"/>
        <dbReference type="ChEBI" id="CHEBI:15377"/>
        <dbReference type="ChEBI" id="CHEBI:15378"/>
        <dbReference type="ChEBI" id="CHEBI:30616"/>
        <dbReference type="ChEBI" id="CHEBI:43474"/>
        <dbReference type="ChEBI" id="CHEBI:456216"/>
        <dbReference type="EC" id="5.6.2.4"/>
    </reaction>
</comment>
<dbReference type="GO" id="GO:0016887">
    <property type="term" value="F:ATP hydrolysis activity"/>
    <property type="evidence" value="ECO:0007669"/>
    <property type="project" value="RHEA"/>
</dbReference>
<evidence type="ECO:0000256" key="5">
    <source>
        <dbReference type="ARBA" id="ARBA00022801"/>
    </source>
</evidence>
<keyword evidence="8 12" id="KW-0067">ATP-binding</keyword>
<gene>
    <name evidence="12" type="primary">priA</name>
    <name evidence="14" type="ORF">CHR90_14950</name>
</gene>
<dbReference type="Proteomes" id="UP000216361">
    <property type="component" value="Unassembled WGS sequence"/>
</dbReference>
<dbReference type="InterPro" id="IPR001650">
    <property type="entry name" value="Helicase_C-like"/>
</dbReference>
<organism evidence="14 15">
    <name type="scientific">Elstera cyanobacteriorum</name>
    <dbReference type="NCBI Taxonomy" id="2022747"/>
    <lineage>
        <taxon>Bacteria</taxon>
        <taxon>Pseudomonadati</taxon>
        <taxon>Pseudomonadota</taxon>
        <taxon>Alphaproteobacteria</taxon>
        <taxon>Rhodospirillales</taxon>
        <taxon>Rhodospirillaceae</taxon>
        <taxon>Elstera</taxon>
    </lineage>
</organism>
<dbReference type="Pfam" id="PF00271">
    <property type="entry name" value="Helicase_C"/>
    <property type="match status" value="1"/>
</dbReference>
<feature type="binding site" evidence="12">
    <location>
        <position position="479"/>
    </location>
    <ligand>
        <name>Zn(2+)</name>
        <dbReference type="ChEBI" id="CHEBI:29105"/>
        <label>2</label>
    </ligand>
</feature>
<dbReference type="NCBIfam" id="TIGR00595">
    <property type="entry name" value="priA"/>
    <property type="match status" value="1"/>
</dbReference>
<dbReference type="InterPro" id="IPR041236">
    <property type="entry name" value="PriA_C"/>
</dbReference>
<keyword evidence="7 12" id="KW-0862">Zinc</keyword>
<evidence type="ECO:0000256" key="7">
    <source>
        <dbReference type="ARBA" id="ARBA00022833"/>
    </source>
</evidence>
<keyword evidence="6 12" id="KW-0347">Helicase</keyword>
<dbReference type="GO" id="GO:0005524">
    <property type="term" value="F:ATP binding"/>
    <property type="evidence" value="ECO:0007669"/>
    <property type="project" value="UniProtKB-UniRule"/>
</dbReference>
<dbReference type="SMART" id="SM00487">
    <property type="entry name" value="DEXDc"/>
    <property type="match status" value="1"/>
</dbReference>
<dbReference type="PANTHER" id="PTHR30580:SF0">
    <property type="entry name" value="PRIMOSOMAL PROTEIN N"/>
    <property type="match status" value="1"/>
</dbReference>
<dbReference type="Gene3D" id="3.40.50.300">
    <property type="entry name" value="P-loop containing nucleotide triphosphate hydrolases"/>
    <property type="match status" value="2"/>
</dbReference>
<dbReference type="GO" id="GO:0003677">
    <property type="term" value="F:DNA binding"/>
    <property type="evidence" value="ECO:0007669"/>
    <property type="project" value="UniProtKB-UniRule"/>
</dbReference>
<accession>A0A255XK08</accession>
<feature type="binding site" evidence="12">
    <location>
        <position position="452"/>
    </location>
    <ligand>
        <name>Zn(2+)</name>
        <dbReference type="ChEBI" id="CHEBI:29105"/>
        <label>1</label>
    </ligand>
</feature>
<dbReference type="GO" id="GO:0043138">
    <property type="term" value="F:3'-5' DNA helicase activity"/>
    <property type="evidence" value="ECO:0007669"/>
    <property type="project" value="UniProtKB-EC"/>
</dbReference>
<dbReference type="Gene3D" id="3.40.1440.60">
    <property type="entry name" value="PriA, 3(prime) DNA-binding domain"/>
    <property type="match status" value="1"/>
</dbReference>
<dbReference type="EC" id="5.6.2.4" evidence="12"/>
<dbReference type="PROSITE" id="PS51192">
    <property type="entry name" value="HELICASE_ATP_BIND_1"/>
    <property type="match status" value="1"/>
</dbReference>
<feature type="binding site" evidence="12">
    <location>
        <position position="492"/>
    </location>
    <ligand>
        <name>Zn(2+)</name>
        <dbReference type="ChEBI" id="CHEBI:29105"/>
        <label>1</label>
    </ligand>
</feature>
<dbReference type="GO" id="GO:0006302">
    <property type="term" value="P:double-strand break repair"/>
    <property type="evidence" value="ECO:0007669"/>
    <property type="project" value="InterPro"/>
</dbReference>
<dbReference type="GO" id="GO:1990077">
    <property type="term" value="C:primosome complex"/>
    <property type="evidence" value="ECO:0007669"/>
    <property type="project" value="UniProtKB-UniRule"/>
</dbReference>
<dbReference type="GO" id="GO:0008270">
    <property type="term" value="F:zinc ion binding"/>
    <property type="evidence" value="ECO:0007669"/>
    <property type="project" value="UniProtKB-UniRule"/>
</dbReference>
<dbReference type="EMBL" id="NOXS01000034">
    <property type="protein sequence ID" value="OYQ17268.1"/>
    <property type="molecule type" value="Genomic_DNA"/>
</dbReference>
<evidence type="ECO:0000256" key="9">
    <source>
        <dbReference type="ARBA" id="ARBA00023125"/>
    </source>
</evidence>
<evidence type="ECO:0000259" key="13">
    <source>
        <dbReference type="PROSITE" id="PS51192"/>
    </source>
</evidence>
<feature type="binding site" evidence="12">
    <location>
        <position position="482"/>
    </location>
    <ligand>
        <name>Zn(2+)</name>
        <dbReference type="ChEBI" id="CHEBI:29105"/>
        <label>2</label>
    </ligand>
</feature>
<keyword evidence="2 12" id="KW-0235">DNA replication</keyword>
<dbReference type="RefSeq" id="WP_094409861.1">
    <property type="nucleotide sequence ID" value="NZ_BMJZ01000005.1"/>
</dbReference>
<dbReference type="Pfam" id="PF18074">
    <property type="entry name" value="PriA_C"/>
    <property type="match status" value="1"/>
</dbReference>
<dbReference type="GO" id="GO:0006310">
    <property type="term" value="P:DNA recombination"/>
    <property type="evidence" value="ECO:0007669"/>
    <property type="project" value="InterPro"/>
</dbReference>
<feature type="binding site" evidence="12">
    <location>
        <position position="461"/>
    </location>
    <ligand>
        <name>Zn(2+)</name>
        <dbReference type="ChEBI" id="CHEBI:29105"/>
        <label>2</label>
    </ligand>
</feature>
<dbReference type="InterPro" id="IPR027417">
    <property type="entry name" value="P-loop_NTPase"/>
</dbReference>
<reference evidence="14 15" key="1">
    <citation type="submission" date="2017-07" db="EMBL/GenBank/DDBJ databases">
        <title>Elstera cyanobacteriorum sp. nov., a novel bacterium isolated from cyanobacterial aggregates in a eutrophic lake.</title>
        <authorList>
            <person name="Cai H."/>
        </authorList>
    </citation>
    <scope>NUCLEOTIDE SEQUENCE [LARGE SCALE GENOMIC DNA]</scope>
    <source>
        <strain evidence="14 15">TH019</strain>
    </source>
</reference>
<dbReference type="SMART" id="SM00490">
    <property type="entry name" value="HELICc"/>
    <property type="match status" value="1"/>
</dbReference>
<proteinExistence type="inferred from homology"/>
<dbReference type="FunFam" id="3.40.50.300:FF:000489">
    <property type="entry name" value="Primosome assembly protein PriA"/>
    <property type="match status" value="1"/>
</dbReference>
<dbReference type="HAMAP" id="MF_00983">
    <property type="entry name" value="PriA"/>
    <property type="match status" value="1"/>
</dbReference>
<feature type="binding site" evidence="12">
    <location>
        <position position="464"/>
    </location>
    <ligand>
        <name>Zn(2+)</name>
        <dbReference type="ChEBI" id="CHEBI:29105"/>
        <label>2</label>
    </ligand>
</feature>
<comment type="caution">
    <text evidence="14">The sequence shown here is derived from an EMBL/GenBank/DDBJ whole genome shotgun (WGS) entry which is preliminary data.</text>
</comment>
<dbReference type="CDD" id="cd18804">
    <property type="entry name" value="SF2_C_priA"/>
    <property type="match status" value="1"/>
</dbReference>